<dbReference type="RefSeq" id="WP_053184236.1">
    <property type="nucleotide sequence ID" value="NZ_LGIA01000161.1"/>
</dbReference>
<dbReference type="EC" id="5.3.3.2" evidence="1"/>
<dbReference type="AlphaFoldDB" id="A0A0L8V7S5"/>
<evidence type="ECO:0000313" key="1">
    <source>
        <dbReference type="EMBL" id="KOH44530.1"/>
    </source>
</evidence>
<dbReference type="InterPro" id="IPR013785">
    <property type="entry name" value="Aldolase_TIM"/>
</dbReference>
<evidence type="ECO:0000313" key="2">
    <source>
        <dbReference type="Proteomes" id="UP000036958"/>
    </source>
</evidence>
<organism evidence="1 2">
    <name type="scientific">Sunxiuqinia dokdonensis</name>
    <dbReference type="NCBI Taxonomy" id="1409788"/>
    <lineage>
        <taxon>Bacteria</taxon>
        <taxon>Pseudomonadati</taxon>
        <taxon>Bacteroidota</taxon>
        <taxon>Bacteroidia</taxon>
        <taxon>Marinilabiliales</taxon>
        <taxon>Prolixibacteraceae</taxon>
        <taxon>Sunxiuqinia</taxon>
    </lineage>
</organism>
<dbReference type="SUPFAM" id="SSF51395">
    <property type="entry name" value="FMN-linked oxidoreductases"/>
    <property type="match status" value="1"/>
</dbReference>
<dbReference type="InterPro" id="IPR011179">
    <property type="entry name" value="IPdP_isomerase"/>
</dbReference>
<dbReference type="EMBL" id="LGIA01000161">
    <property type="protein sequence ID" value="KOH44530.1"/>
    <property type="molecule type" value="Genomic_DNA"/>
</dbReference>
<comment type="caution">
    <text evidence="1">The sequence shown here is derived from an EMBL/GenBank/DDBJ whole genome shotgun (WGS) entry which is preliminary data.</text>
</comment>
<dbReference type="Proteomes" id="UP000036958">
    <property type="component" value="Unassembled WGS sequence"/>
</dbReference>
<accession>A0A0L8V7S5</accession>
<keyword evidence="2" id="KW-1185">Reference proteome</keyword>
<gene>
    <name evidence="1" type="ORF">NC99_27600</name>
</gene>
<dbReference type="GO" id="GO:0008299">
    <property type="term" value="P:isoprenoid biosynthetic process"/>
    <property type="evidence" value="ECO:0007669"/>
    <property type="project" value="InterPro"/>
</dbReference>
<keyword evidence="1" id="KW-0413">Isomerase</keyword>
<reference evidence="2" key="1">
    <citation type="submission" date="2015-07" db="EMBL/GenBank/DDBJ databases">
        <title>Genome sequencing of Sunxiuqinia dokdonensis strain SK.</title>
        <authorList>
            <person name="Ahn S."/>
            <person name="Kim B.-C."/>
        </authorList>
    </citation>
    <scope>NUCLEOTIDE SEQUENCE [LARGE SCALE GENOMIC DNA]</scope>
    <source>
        <strain evidence="2">SK</strain>
    </source>
</reference>
<protein>
    <submittedName>
        <fullName evidence="1">Isopentenyl-diphosphate delta-isomerase</fullName>
        <ecNumber evidence="1">5.3.3.2</ecNumber>
    </submittedName>
</protein>
<dbReference type="GO" id="GO:0004452">
    <property type="term" value="F:isopentenyl-diphosphate delta-isomerase activity"/>
    <property type="evidence" value="ECO:0007669"/>
    <property type="project" value="UniProtKB-EC"/>
</dbReference>
<dbReference type="OrthoDB" id="9795032at2"/>
<name>A0A0L8V7S5_9BACT</name>
<dbReference type="Gene3D" id="3.20.20.70">
    <property type="entry name" value="Aldolase class I"/>
    <property type="match status" value="1"/>
</dbReference>
<dbReference type="PANTHER" id="PTHR43665:SF1">
    <property type="entry name" value="ISOPENTENYL-DIPHOSPHATE DELTA-ISOMERASE"/>
    <property type="match status" value="1"/>
</dbReference>
<dbReference type="PATRIC" id="fig|1409788.3.peg.2845"/>
<dbReference type="STRING" id="1409788.NC99_27600"/>
<dbReference type="GO" id="GO:0010181">
    <property type="term" value="F:FMN binding"/>
    <property type="evidence" value="ECO:0007669"/>
    <property type="project" value="InterPro"/>
</dbReference>
<sequence length="337" mass="37964">MEKDRKLDHIQLAFDSHTGMLEQDRRFIYEPMLAAHPEEKAQPFLFLGKMVRAPFWVSSMTGGTGVAEKINKNIARACREFGFGMGLGSCRKILFDKTHWADFDMRDTIGPDQPFWANLGIAQVEKLLKERNEKAMIDLVGGLRADGLVVHVNPLQEWFQPEGDHIEQPPIETIEHLMSRIHLPIIVKEVGQGMGPASLKRLLKLPLAAIEFAAFGGTNFSKLELMRENPAVQEMYEPFAFVGQTAHQMVKSVNLLLQEVEEPQCRQLIISGGIKNYLDGYHLVSLSQLPAIYGMASSVLKHATGDYHELKTYVGNQLKAYRLAQQFLTINPDYDSA</sequence>
<proteinExistence type="predicted"/>
<dbReference type="PANTHER" id="PTHR43665">
    <property type="entry name" value="ISOPENTENYL-DIPHOSPHATE DELTA-ISOMERASE"/>
    <property type="match status" value="1"/>
</dbReference>